<reference evidence="1 2" key="1">
    <citation type="submission" date="2021-01" db="EMBL/GenBank/DDBJ databases">
        <title>Chryseolinea sp. Jin1 Genome sequencing and assembly.</title>
        <authorList>
            <person name="Kim I."/>
        </authorList>
    </citation>
    <scope>NUCLEOTIDE SEQUENCE [LARGE SCALE GENOMIC DNA]</scope>
    <source>
        <strain evidence="1 2">Jin1</strain>
    </source>
</reference>
<dbReference type="EMBL" id="JAERRB010000005">
    <property type="protein sequence ID" value="MBL0742812.1"/>
    <property type="molecule type" value="Genomic_DNA"/>
</dbReference>
<keyword evidence="2" id="KW-1185">Reference proteome</keyword>
<sequence>MHKIKDLNRLGRSIEFNFSHVFDGVIWNTSVSENSEIMVLEVRRHDVQQVSFSALETRTGRQLWKNLTFDEPWWISLAAVTNHTVIFTLYLETNNPDRKGIMAYDLFEKKIMWFHNDFALTTVGNGQVRGMASKHGVREVVLAVATGQEVKPLADIAEPEKTEVAHRPHQYPADHAYFHTVKTFLETTFNLSPVVALEYLEHDSLIFISFYLGEKELANHLLVLSDGGEVVLKEKLDEALKGIGLDTFFLLAGSVFFVKNRVELDSYKIV</sequence>
<protein>
    <submittedName>
        <fullName evidence="1">DUF4905 domain-containing protein</fullName>
    </submittedName>
</protein>
<gene>
    <name evidence="1" type="ORF">JI741_16415</name>
</gene>
<name>A0ABS1KUB7_9BACT</name>
<dbReference type="Proteomes" id="UP000613030">
    <property type="component" value="Unassembled WGS sequence"/>
</dbReference>
<evidence type="ECO:0000313" key="2">
    <source>
        <dbReference type="Proteomes" id="UP000613030"/>
    </source>
</evidence>
<evidence type="ECO:0000313" key="1">
    <source>
        <dbReference type="EMBL" id="MBL0742812.1"/>
    </source>
</evidence>
<organism evidence="1 2">
    <name type="scientific">Chryseolinea lacunae</name>
    <dbReference type="NCBI Taxonomy" id="2801331"/>
    <lineage>
        <taxon>Bacteria</taxon>
        <taxon>Pseudomonadati</taxon>
        <taxon>Bacteroidota</taxon>
        <taxon>Cytophagia</taxon>
        <taxon>Cytophagales</taxon>
        <taxon>Fulvivirgaceae</taxon>
        <taxon>Chryseolinea</taxon>
    </lineage>
</organism>
<comment type="caution">
    <text evidence="1">The sequence shown here is derived from an EMBL/GenBank/DDBJ whole genome shotgun (WGS) entry which is preliminary data.</text>
</comment>
<accession>A0ABS1KUB7</accession>
<proteinExistence type="predicted"/>
<dbReference type="Pfam" id="PF16248">
    <property type="entry name" value="DUF4905"/>
    <property type="match status" value="1"/>
</dbReference>
<dbReference type="InterPro" id="IPR032595">
    <property type="entry name" value="DUF4905"/>
</dbReference>
<dbReference type="RefSeq" id="WP_202011469.1">
    <property type="nucleotide sequence ID" value="NZ_JAERRB010000005.1"/>
</dbReference>